<organism evidence="1 2">
    <name type="scientific">Candidatus Magasanikbacteria bacterium CG10_big_fil_rev_8_21_14_0_10_43_6</name>
    <dbReference type="NCBI Taxonomy" id="1974650"/>
    <lineage>
        <taxon>Bacteria</taxon>
        <taxon>Candidatus Magasanikiibacteriota</taxon>
    </lineage>
</organism>
<dbReference type="Proteomes" id="UP000229362">
    <property type="component" value="Unassembled WGS sequence"/>
</dbReference>
<name>A0A2M6W103_9BACT</name>
<protein>
    <submittedName>
        <fullName evidence="1">Uncharacterized protein</fullName>
    </submittedName>
</protein>
<dbReference type="InterPro" id="IPR036390">
    <property type="entry name" value="WH_DNA-bd_sf"/>
</dbReference>
<comment type="caution">
    <text evidence="1">The sequence shown here is derived from an EMBL/GenBank/DDBJ whole genome shotgun (WGS) entry which is preliminary data.</text>
</comment>
<dbReference type="Gene3D" id="1.10.10.10">
    <property type="entry name" value="Winged helix-like DNA-binding domain superfamily/Winged helix DNA-binding domain"/>
    <property type="match status" value="1"/>
</dbReference>
<dbReference type="EMBL" id="PFBZ01000135">
    <property type="protein sequence ID" value="PIT86458.1"/>
    <property type="molecule type" value="Genomic_DNA"/>
</dbReference>
<proteinExistence type="predicted"/>
<feature type="non-terminal residue" evidence="1">
    <location>
        <position position="1"/>
    </location>
</feature>
<gene>
    <name evidence="1" type="ORF">COU33_03070</name>
</gene>
<sequence length="113" mass="12964">LRRSQKTIKKKKAVPAGRQEDVAPWLDFFLDIVLEQSKQAVELLSKENIEKLLSPKQLAVWKYLNTVDEASPAEISKEAKVARPTINQALDKLLRLKKIERIGLGRATRYRKV</sequence>
<dbReference type="InterPro" id="IPR036388">
    <property type="entry name" value="WH-like_DNA-bd_sf"/>
</dbReference>
<evidence type="ECO:0000313" key="1">
    <source>
        <dbReference type="EMBL" id="PIT86458.1"/>
    </source>
</evidence>
<evidence type="ECO:0000313" key="2">
    <source>
        <dbReference type="Proteomes" id="UP000229362"/>
    </source>
</evidence>
<accession>A0A2M6W103</accession>
<dbReference type="SUPFAM" id="SSF46785">
    <property type="entry name" value="Winged helix' DNA-binding domain"/>
    <property type="match status" value="1"/>
</dbReference>
<dbReference type="AlphaFoldDB" id="A0A2M6W103"/>
<reference evidence="2" key="1">
    <citation type="submission" date="2017-09" db="EMBL/GenBank/DDBJ databases">
        <title>Depth-based differentiation of microbial function through sediment-hosted aquifers and enrichment of novel symbionts in the deep terrestrial subsurface.</title>
        <authorList>
            <person name="Probst A.J."/>
            <person name="Ladd B."/>
            <person name="Jarett J.K."/>
            <person name="Geller-Mcgrath D.E."/>
            <person name="Sieber C.M.K."/>
            <person name="Emerson J.B."/>
            <person name="Anantharaman K."/>
            <person name="Thomas B.C."/>
            <person name="Malmstrom R."/>
            <person name="Stieglmeier M."/>
            <person name="Klingl A."/>
            <person name="Woyke T."/>
            <person name="Ryan C.M."/>
            <person name="Banfield J.F."/>
        </authorList>
    </citation>
    <scope>NUCLEOTIDE SEQUENCE [LARGE SCALE GENOMIC DNA]</scope>
</reference>